<keyword evidence="2" id="KW-1185">Reference proteome</keyword>
<proteinExistence type="predicted"/>
<accession>A0A4Y2VQK8</accession>
<evidence type="ECO:0000313" key="1">
    <source>
        <dbReference type="EMBL" id="GBO26040.1"/>
    </source>
</evidence>
<dbReference type="EMBL" id="BGPR01049055">
    <property type="protein sequence ID" value="GBO26040.1"/>
    <property type="molecule type" value="Genomic_DNA"/>
</dbReference>
<organism evidence="1 2">
    <name type="scientific">Araneus ventricosus</name>
    <name type="common">Orbweaver spider</name>
    <name type="synonym">Epeira ventricosa</name>
    <dbReference type="NCBI Taxonomy" id="182803"/>
    <lineage>
        <taxon>Eukaryota</taxon>
        <taxon>Metazoa</taxon>
        <taxon>Ecdysozoa</taxon>
        <taxon>Arthropoda</taxon>
        <taxon>Chelicerata</taxon>
        <taxon>Arachnida</taxon>
        <taxon>Araneae</taxon>
        <taxon>Araneomorphae</taxon>
        <taxon>Entelegynae</taxon>
        <taxon>Araneoidea</taxon>
        <taxon>Araneidae</taxon>
        <taxon>Araneus</taxon>
    </lineage>
</organism>
<dbReference type="Proteomes" id="UP000499080">
    <property type="component" value="Unassembled WGS sequence"/>
</dbReference>
<dbReference type="AlphaFoldDB" id="A0A4Y2VQK8"/>
<evidence type="ECO:0000313" key="2">
    <source>
        <dbReference type="Proteomes" id="UP000499080"/>
    </source>
</evidence>
<reference evidence="1 2" key="1">
    <citation type="journal article" date="2019" name="Sci. Rep.">
        <title>Orb-weaving spider Araneus ventricosus genome elucidates the spidroin gene catalogue.</title>
        <authorList>
            <person name="Kono N."/>
            <person name="Nakamura H."/>
            <person name="Ohtoshi R."/>
            <person name="Moran D.A.P."/>
            <person name="Shinohara A."/>
            <person name="Yoshida Y."/>
            <person name="Fujiwara M."/>
            <person name="Mori M."/>
            <person name="Tomita M."/>
            <person name="Arakawa K."/>
        </authorList>
    </citation>
    <scope>NUCLEOTIDE SEQUENCE [LARGE SCALE GENOMIC DNA]</scope>
</reference>
<comment type="caution">
    <text evidence="1">The sequence shown here is derived from an EMBL/GenBank/DDBJ whole genome shotgun (WGS) entry which is preliminary data.</text>
</comment>
<sequence length="102" mass="11800">MNLFLVTNQDLLELHNPLTSCLLLFSASIFKSARTKQPSVMPEPGELGDGMQEPTQVSWELIAAPWYLEMMHYFMERDQFDRENKIRTAFGESPIPSFEYPV</sequence>
<gene>
    <name evidence="1" type="ORF">AVEN_267984_1</name>
</gene>
<protein>
    <submittedName>
        <fullName evidence="1">Uncharacterized protein</fullName>
    </submittedName>
</protein>
<name>A0A4Y2VQK8_ARAVE</name>